<evidence type="ECO:0000313" key="4">
    <source>
        <dbReference type="Proteomes" id="UP000002051"/>
    </source>
</evidence>
<feature type="signal peptide" evidence="1">
    <location>
        <begin position="1"/>
        <end position="30"/>
    </location>
</feature>
<evidence type="ECO:0000256" key="1">
    <source>
        <dbReference type="SAM" id="SignalP"/>
    </source>
</evidence>
<reference evidence="3" key="3">
    <citation type="submission" date="2015-04" db="UniProtKB">
        <authorList>
            <consortium name="EnsemblPlants"/>
        </authorList>
    </citation>
    <scope>IDENTIFICATION</scope>
    <source>
        <strain evidence="3">cv. Jemalong A17</strain>
    </source>
</reference>
<protein>
    <submittedName>
        <fullName evidence="2">Late nodulin protein</fullName>
    </submittedName>
</protein>
<dbReference type="HOGENOM" id="CLU_191787_1_0_1"/>
<evidence type="ECO:0000313" key="2">
    <source>
        <dbReference type="EMBL" id="AES75393.1"/>
    </source>
</evidence>
<dbReference type="EnsemblPlants" id="AES75393">
    <property type="protein sequence ID" value="AES75393"/>
    <property type="gene ID" value="MTR_6g043690"/>
</dbReference>
<gene>
    <name evidence="2" type="ordered locus">MTR_6g043690</name>
</gene>
<evidence type="ECO:0000313" key="3">
    <source>
        <dbReference type="EnsemblPlants" id="AES75393"/>
    </source>
</evidence>
<reference evidence="2 4" key="2">
    <citation type="journal article" date="2014" name="BMC Genomics">
        <title>An improved genome release (version Mt4.0) for the model legume Medicago truncatula.</title>
        <authorList>
            <person name="Tang H."/>
            <person name="Krishnakumar V."/>
            <person name="Bidwell S."/>
            <person name="Rosen B."/>
            <person name="Chan A."/>
            <person name="Zhou S."/>
            <person name="Gentzbittel L."/>
            <person name="Childs K.L."/>
            <person name="Yandell M."/>
            <person name="Gundlach H."/>
            <person name="Mayer K.F."/>
            <person name="Schwartz D.C."/>
            <person name="Town C.D."/>
        </authorList>
    </citation>
    <scope>GENOME REANNOTATION</scope>
    <source>
        <strain evidence="3 4">cv. Jemalong A17</strain>
    </source>
</reference>
<name>G7KIZ8_MEDTR</name>
<sequence length="77" mass="8842">MDTARKYSLIMTFLLAFFIITSDMHTKTQARGVTVENIRCKSDRDCVGRMTCNPDRDVKCIGKQCECIAIHSTNFYK</sequence>
<keyword evidence="1" id="KW-0732">Signal</keyword>
<feature type="chain" id="PRO_5014573662" evidence="1">
    <location>
        <begin position="31"/>
        <end position="77"/>
    </location>
</feature>
<dbReference type="AlphaFoldDB" id="G7KIZ8"/>
<dbReference type="PaxDb" id="3880-AES75393"/>
<dbReference type="EMBL" id="CM001222">
    <property type="protein sequence ID" value="AES75393.1"/>
    <property type="molecule type" value="Genomic_DNA"/>
</dbReference>
<reference evidence="2 4" key="1">
    <citation type="journal article" date="2011" name="Nature">
        <title>The Medicago genome provides insight into the evolution of rhizobial symbioses.</title>
        <authorList>
            <person name="Young N.D."/>
            <person name="Debelle F."/>
            <person name="Oldroyd G.E."/>
            <person name="Geurts R."/>
            <person name="Cannon S.B."/>
            <person name="Udvardi M.K."/>
            <person name="Benedito V.A."/>
            <person name="Mayer K.F."/>
            <person name="Gouzy J."/>
            <person name="Schoof H."/>
            <person name="Van de Peer Y."/>
            <person name="Proost S."/>
            <person name="Cook D.R."/>
            <person name="Meyers B.C."/>
            <person name="Spannagl M."/>
            <person name="Cheung F."/>
            <person name="De Mita S."/>
            <person name="Krishnakumar V."/>
            <person name="Gundlach H."/>
            <person name="Zhou S."/>
            <person name="Mudge J."/>
            <person name="Bharti A.K."/>
            <person name="Murray J.D."/>
            <person name="Naoumkina M.A."/>
            <person name="Rosen B."/>
            <person name="Silverstein K.A."/>
            <person name="Tang H."/>
            <person name="Rombauts S."/>
            <person name="Zhao P.X."/>
            <person name="Zhou P."/>
            <person name="Barbe V."/>
            <person name="Bardou P."/>
            <person name="Bechner M."/>
            <person name="Bellec A."/>
            <person name="Berger A."/>
            <person name="Berges H."/>
            <person name="Bidwell S."/>
            <person name="Bisseling T."/>
            <person name="Choisne N."/>
            <person name="Couloux A."/>
            <person name="Denny R."/>
            <person name="Deshpande S."/>
            <person name="Dai X."/>
            <person name="Doyle J.J."/>
            <person name="Dudez A.M."/>
            <person name="Farmer A.D."/>
            <person name="Fouteau S."/>
            <person name="Franken C."/>
            <person name="Gibelin C."/>
            <person name="Gish J."/>
            <person name="Goldstein S."/>
            <person name="Gonzalez A.J."/>
            <person name="Green P.J."/>
            <person name="Hallab A."/>
            <person name="Hartog M."/>
            <person name="Hua A."/>
            <person name="Humphray S.J."/>
            <person name="Jeong D.H."/>
            <person name="Jing Y."/>
            <person name="Jocker A."/>
            <person name="Kenton S.M."/>
            <person name="Kim D.J."/>
            <person name="Klee K."/>
            <person name="Lai H."/>
            <person name="Lang C."/>
            <person name="Lin S."/>
            <person name="Macmil S.L."/>
            <person name="Magdelenat G."/>
            <person name="Matthews L."/>
            <person name="McCorrison J."/>
            <person name="Monaghan E.L."/>
            <person name="Mun J.H."/>
            <person name="Najar F.Z."/>
            <person name="Nicholson C."/>
            <person name="Noirot C."/>
            <person name="O'Bleness M."/>
            <person name="Paule C.R."/>
            <person name="Poulain J."/>
            <person name="Prion F."/>
            <person name="Qin B."/>
            <person name="Qu C."/>
            <person name="Retzel E.F."/>
            <person name="Riddle C."/>
            <person name="Sallet E."/>
            <person name="Samain S."/>
            <person name="Samson N."/>
            <person name="Sanders I."/>
            <person name="Saurat O."/>
            <person name="Scarpelli C."/>
            <person name="Schiex T."/>
            <person name="Segurens B."/>
            <person name="Severin A.J."/>
            <person name="Sherrier D.J."/>
            <person name="Shi R."/>
            <person name="Sims S."/>
            <person name="Singer S.R."/>
            <person name="Sinharoy S."/>
            <person name="Sterck L."/>
            <person name="Viollet A."/>
            <person name="Wang B.B."/>
            <person name="Wang K."/>
            <person name="Wang M."/>
            <person name="Wang X."/>
            <person name="Warfsmann J."/>
            <person name="Weissenbach J."/>
            <person name="White D.D."/>
            <person name="White J.D."/>
            <person name="Wiley G.B."/>
            <person name="Wincker P."/>
            <person name="Xing Y."/>
            <person name="Yang L."/>
            <person name="Yao Z."/>
            <person name="Ying F."/>
            <person name="Zhai J."/>
            <person name="Zhou L."/>
            <person name="Zuber A."/>
            <person name="Denarie J."/>
            <person name="Dixon R.A."/>
            <person name="May G.D."/>
            <person name="Schwartz D.C."/>
            <person name="Rogers J."/>
            <person name="Quetier F."/>
            <person name="Town C.D."/>
            <person name="Roe B.A."/>
        </authorList>
    </citation>
    <scope>NUCLEOTIDE SEQUENCE [LARGE SCALE GENOMIC DNA]</scope>
    <source>
        <strain evidence="2">A17</strain>
        <strain evidence="3 4">cv. Jemalong A17</strain>
    </source>
</reference>
<accession>G7KIZ8</accession>
<proteinExistence type="predicted"/>
<keyword evidence="4" id="KW-1185">Reference proteome</keyword>
<dbReference type="Proteomes" id="UP000002051">
    <property type="component" value="Chromosome 6"/>
</dbReference>
<organism evidence="2 4">
    <name type="scientific">Medicago truncatula</name>
    <name type="common">Barrel medic</name>
    <name type="synonym">Medicago tribuloides</name>
    <dbReference type="NCBI Taxonomy" id="3880"/>
    <lineage>
        <taxon>Eukaryota</taxon>
        <taxon>Viridiplantae</taxon>
        <taxon>Streptophyta</taxon>
        <taxon>Embryophyta</taxon>
        <taxon>Tracheophyta</taxon>
        <taxon>Spermatophyta</taxon>
        <taxon>Magnoliopsida</taxon>
        <taxon>eudicotyledons</taxon>
        <taxon>Gunneridae</taxon>
        <taxon>Pentapetalae</taxon>
        <taxon>rosids</taxon>
        <taxon>fabids</taxon>
        <taxon>Fabales</taxon>
        <taxon>Fabaceae</taxon>
        <taxon>Papilionoideae</taxon>
        <taxon>50 kb inversion clade</taxon>
        <taxon>NPAAA clade</taxon>
        <taxon>Hologalegina</taxon>
        <taxon>IRL clade</taxon>
        <taxon>Trifolieae</taxon>
        <taxon>Medicago</taxon>
    </lineage>
</organism>